<organism evidence="2 3">
    <name type="scientific">Xylaria bambusicola</name>
    <dbReference type="NCBI Taxonomy" id="326684"/>
    <lineage>
        <taxon>Eukaryota</taxon>
        <taxon>Fungi</taxon>
        <taxon>Dikarya</taxon>
        <taxon>Ascomycota</taxon>
        <taxon>Pezizomycotina</taxon>
        <taxon>Sordariomycetes</taxon>
        <taxon>Xylariomycetidae</taxon>
        <taxon>Xylariales</taxon>
        <taxon>Xylariaceae</taxon>
        <taxon>Xylaria</taxon>
    </lineage>
</organism>
<proteinExistence type="predicted"/>
<name>A0AAN7UUD1_9PEZI</name>
<gene>
    <name evidence="2" type="ORF">RRF57_007885</name>
</gene>
<evidence type="ECO:0000259" key="1">
    <source>
        <dbReference type="PROSITE" id="PS50097"/>
    </source>
</evidence>
<keyword evidence="3" id="KW-1185">Reference proteome</keyword>
<dbReference type="InterPro" id="IPR000210">
    <property type="entry name" value="BTB/POZ_dom"/>
</dbReference>
<protein>
    <recommendedName>
        <fullName evidence="1">BTB domain-containing protein</fullName>
    </recommendedName>
</protein>
<evidence type="ECO:0000313" key="2">
    <source>
        <dbReference type="EMBL" id="KAK5632171.1"/>
    </source>
</evidence>
<reference evidence="2 3" key="1">
    <citation type="submission" date="2023-10" db="EMBL/GenBank/DDBJ databases">
        <title>Draft genome sequence of Xylaria bambusicola isolate GMP-LS, the root and basal stem rot pathogen of sugarcane in Indonesia.</title>
        <authorList>
            <person name="Selvaraj P."/>
            <person name="Muralishankar V."/>
            <person name="Muruganantham S."/>
            <person name="Sp S."/>
            <person name="Haryani S."/>
            <person name="Lau K.J.X."/>
            <person name="Naqvi N.I."/>
        </authorList>
    </citation>
    <scope>NUCLEOTIDE SEQUENCE [LARGE SCALE GENOMIC DNA]</scope>
    <source>
        <strain evidence="2">GMP-LS</strain>
    </source>
</reference>
<dbReference type="InterPro" id="IPR045068">
    <property type="entry name" value="BACURD1-3"/>
</dbReference>
<dbReference type="SUPFAM" id="SSF54695">
    <property type="entry name" value="POZ domain"/>
    <property type="match status" value="1"/>
</dbReference>
<dbReference type="Pfam" id="PF02214">
    <property type="entry name" value="BTB_2"/>
    <property type="match status" value="1"/>
</dbReference>
<dbReference type="PANTHER" id="PTHR11145:SF8">
    <property type="entry name" value="RE57120P"/>
    <property type="match status" value="1"/>
</dbReference>
<dbReference type="PANTHER" id="PTHR11145">
    <property type="entry name" value="BTB/POZ DOMAIN-CONTAINING ADAPTER FOR CUL3-MEDIATED RHOA DEGRADATION PROTEIN FAMILY MEMBER"/>
    <property type="match status" value="1"/>
</dbReference>
<dbReference type="PROSITE" id="PS50097">
    <property type="entry name" value="BTB"/>
    <property type="match status" value="1"/>
</dbReference>
<dbReference type="InterPro" id="IPR003131">
    <property type="entry name" value="T1-type_BTB"/>
</dbReference>
<dbReference type="CDD" id="cd18316">
    <property type="entry name" value="BTB_POZ_KCTD-like"/>
    <property type="match status" value="1"/>
</dbReference>
<dbReference type="AlphaFoldDB" id="A0AAN7UUD1"/>
<comment type="caution">
    <text evidence="2">The sequence shown here is derived from an EMBL/GenBank/DDBJ whole genome shotgun (WGS) entry which is preliminary data.</text>
</comment>
<dbReference type="Gene3D" id="3.30.710.10">
    <property type="entry name" value="Potassium Channel Kv1.1, Chain A"/>
    <property type="match status" value="1"/>
</dbReference>
<dbReference type="InterPro" id="IPR011333">
    <property type="entry name" value="SKP1/BTB/POZ_sf"/>
</dbReference>
<dbReference type="Proteomes" id="UP001305414">
    <property type="component" value="Unassembled WGS sequence"/>
</dbReference>
<dbReference type="EMBL" id="JAWHQM010000023">
    <property type="protein sequence ID" value="KAK5632171.1"/>
    <property type="molecule type" value="Genomic_DNA"/>
</dbReference>
<sequence length="219" mass="24907">MDDKVKLQVGERQFITTRETLVSESAYFASLFSGRWSNQEDGDGSIFIDSDPVLFAEILRYLRSGNFPLYFDAGSRMYDYAKYAALLGEAQYFGIPKLEAWIQKQGYLDAVQIQYNFDVVEDIENGYSMTTTMDRTLNFSFISRIKKVYQCPRGISLHEGRPDKCGRQCSAARGESEPEYEDTQIVTAIAVKSQYIFKPKACLGARVDLERDKSQADGH</sequence>
<feature type="domain" description="BTB" evidence="1">
    <location>
        <begin position="3"/>
        <end position="71"/>
    </location>
</feature>
<accession>A0AAN7UUD1</accession>
<evidence type="ECO:0000313" key="3">
    <source>
        <dbReference type="Proteomes" id="UP001305414"/>
    </source>
</evidence>
<dbReference type="SMART" id="SM00225">
    <property type="entry name" value="BTB"/>
    <property type="match status" value="1"/>
</dbReference>
<dbReference type="GO" id="GO:0051260">
    <property type="term" value="P:protein homooligomerization"/>
    <property type="evidence" value="ECO:0007669"/>
    <property type="project" value="InterPro"/>
</dbReference>